<evidence type="ECO:0000313" key="4">
    <source>
        <dbReference type="Proteomes" id="UP000011769"/>
    </source>
</evidence>
<comment type="caution">
    <text evidence="3">The sequence shown here is derived from an EMBL/GenBank/DDBJ whole genome shotgun (WGS) entry which is preliminary data.</text>
</comment>
<evidence type="ECO:0000256" key="1">
    <source>
        <dbReference type="SAM" id="Coils"/>
    </source>
</evidence>
<organism evidence="3 4">
    <name type="scientific">Streptococcus parauberis KRS-02083</name>
    <dbReference type="NCBI Taxonomy" id="1207545"/>
    <lineage>
        <taxon>Bacteria</taxon>
        <taxon>Bacillati</taxon>
        <taxon>Bacillota</taxon>
        <taxon>Bacilli</taxon>
        <taxon>Lactobacillales</taxon>
        <taxon>Streptococcaceae</taxon>
        <taxon>Streptococcus</taxon>
    </lineage>
</organism>
<protein>
    <submittedName>
        <fullName evidence="3">Scaffolding protein</fullName>
    </submittedName>
</protein>
<evidence type="ECO:0000256" key="2">
    <source>
        <dbReference type="SAM" id="MobiDB-lite"/>
    </source>
</evidence>
<dbReference type="InterPro" id="IPR009636">
    <property type="entry name" value="SCAF"/>
</dbReference>
<accession>A0ABP2SVZ2</accession>
<sequence>MSFTTKELIELGLTDEQAKQVFALRGAEIKDSQSALDTITAERDSLKTQLEHNQTEMKKLQDDVELSKDSKDALAKLQAEFDDFKKTADETLQQTIKTDAIKLAIKDTDALDTDLMMKLIDVDTVELNDNGKPQLETIINELQESKPFLFAQAQEPSEQGNSKPTIFNNGNPPANPAKTEVDPFEAVVNSYL</sequence>
<dbReference type="Proteomes" id="UP000011769">
    <property type="component" value="Unassembled WGS sequence"/>
</dbReference>
<name>A0ABP2SVZ2_9STRE</name>
<feature type="coiled-coil region" evidence="1">
    <location>
        <begin position="29"/>
        <end position="94"/>
    </location>
</feature>
<gene>
    <name evidence="3" type="ORF">SPJ1_1916</name>
</gene>
<keyword evidence="1" id="KW-0175">Coiled coil</keyword>
<evidence type="ECO:0000313" key="3">
    <source>
        <dbReference type="EMBL" id="EMG24657.1"/>
    </source>
</evidence>
<dbReference type="RefSeq" id="WP_003108669.1">
    <property type="nucleotide sequence ID" value="NZ_ALYM01000008.1"/>
</dbReference>
<feature type="compositionally biased region" description="Polar residues" evidence="2">
    <location>
        <begin position="154"/>
        <end position="172"/>
    </location>
</feature>
<feature type="region of interest" description="Disordered" evidence="2">
    <location>
        <begin position="154"/>
        <end position="181"/>
    </location>
</feature>
<dbReference type="Pfam" id="PF06810">
    <property type="entry name" value="Phage_scaffold"/>
    <property type="match status" value="1"/>
</dbReference>
<keyword evidence="4" id="KW-1185">Reference proteome</keyword>
<proteinExistence type="predicted"/>
<reference evidence="3 4" key="1">
    <citation type="journal article" date="2013" name="PLoS ONE">
        <title>Comparative Genomic Characterization of Three Streptococcus parauberis Strains in Fish Pathogen, as Assessed by Wide-Genome Analyses.</title>
        <authorList>
            <person name="Nho S.W."/>
            <person name="Hikima J."/>
            <person name="Park S.B."/>
            <person name="Jang H.B."/>
            <person name="Cha I.S."/>
            <person name="Yasuike M."/>
            <person name="Nakamura Y."/>
            <person name="Fujiwara A."/>
            <person name="Sano M."/>
            <person name="Kanai K."/>
            <person name="Kondo H."/>
            <person name="Hirono I."/>
            <person name="Takeyama H."/>
            <person name="Aoki T."/>
            <person name="Jung T.S."/>
        </authorList>
    </citation>
    <scope>NUCLEOTIDE SEQUENCE [LARGE SCALE GENOMIC DNA]</scope>
    <source>
        <strain evidence="3 4">KRS-02083</strain>
    </source>
</reference>
<dbReference type="EMBL" id="ALYM01000008">
    <property type="protein sequence ID" value="EMG24657.1"/>
    <property type="molecule type" value="Genomic_DNA"/>
</dbReference>